<dbReference type="Pfam" id="PF11954">
    <property type="entry name" value="DUF3471"/>
    <property type="match status" value="1"/>
</dbReference>
<dbReference type="Gene3D" id="2.40.128.600">
    <property type="match status" value="1"/>
</dbReference>
<dbReference type="PANTHER" id="PTHR46825">
    <property type="entry name" value="D-ALANYL-D-ALANINE-CARBOXYPEPTIDASE/ENDOPEPTIDASE AMPH"/>
    <property type="match status" value="1"/>
</dbReference>
<keyword evidence="1" id="KW-0732">Signal</keyword>
<gene>
    <name evidence="4" type="ORF">SAMN06265376_10263</name>
</gene>
<evidence type="ECO:0000313" key="4">
    <source>
        <dbReference type="EMBL" id="SNR70421.1"/>
    </source>
</evidence>
<dbReference type="InterPro" id="IPR012338">
    <property type="entry name" value="Beta-lactam/transpept-like"/>
</dbReference>
<dbReference type="InterPro" id="IPR001466">
    <property type="entry name" value="Beta-lactam-related"/>
</dbReference>
<dbReference type="InterPro" id="IPR021860">
    <property type="entry name" value="Peptidase_S12_Pab87-rel_C"/>
</dbReference>
<evidence type="ECO:0000256" key="1">
    <source>
        <dbReference type="SAM" id="SignalP"/>
    </source>
</evidence>
<evidence type="ECO:0000313" key="5">
    <source>
        <dbReference type="Proteomes" id="UP000198379"/>
    </source>
</evidence>
<proteinExistence type="predicted"/>
<dbReference type="Proteomes" id="UP000198379">
    <property type="component" value="Unassembled WGS sequence"/>
</dbReference>
<accession>A0A238YI76</accession>
<feature type="domain" description="Peptidase S12 Pab87-related C-terminal" evidence="3">
    <location>
        <begin position="410"/>
        <end position="492"/>
    </location>
</feature>
<feature type="signal peptide" evidence="1">
    <location>
        <begin position="1"/>
        <end position="23"/>
    </location>
</feature>
<dbReference type="PROSITE" id="PS51257">
    <property type="entry name" value="PROKAR_LIPOPROTEIN"/>
    <property type="match status" value="1"/>
</dbReference>
<dbReference type="RefSeq" id="WP_089370847.1">
    <property type="nucleotide sequence ID" value="NZ_BMEP01000001.1"/>
</dbReference>
<sequence length="505" mass="56403">MNLKSSLQLLSILLVYIGISCQAQEHQVEVTELKGFEKEVDSIMQVYHTVGASIAVLKDGEVLYTQGFGYKDLSKKDPVDANTIFGIGSCTKAFTAALMGIFEQKGLLDLEEKPNAYIPELAFYNSEMDAQIKISDILSHRTGIPNLPTESSAVFFRSDDKKVIIPRLKYIAPQTGVGERWIYNNYLYALAGRITERVTKKSWQENLSEYIFRPLEMNATYGNVVPASNDPNFALGYGVSRNDTIPMQVLPENFPTRDAGGNIYSSVLDMTRWLQVWMNNGVHNNQPFLSPTYIKQATGNQQLIDTDSLTLESRYYGFGWMNSKQEGYRKIEHSGGISGYTSNVAYYPEEQLGIIVLTNQNTAGTAYAITDRISERFLNIDIETGSNGPYFSTVIGLEDSKTPTIINTTDPPPYELGALVGTYHHPGFGDIIIHFEEKTLYATLPFTTFRLSHEAGNVFQDHFTERKSQVVGNFLNFTFQVNETNTISGVLLNIASGGIVFEKVN</sequence>
<evidence type="ECO:0000259" key="2">
    <source>
        <dbReference type="Pfam" id="PF00144"/>
    </source>
</evidence>
<dbReference type="OrthoDB" id="1522765at2"/>
<dbReference type="Gene3D" id="3.40.710.10">
    <property type="entry name" value="DD-peptidase/beta-lactamase superfamily"/>
    <property type="match status" value="1"/>
</dbReference>
<dbReference type="SUPFAM" id="SSF56601">
    <property type="entry name" value="beta-lactamase/transpeptidase-like"/>
    <property type="match status" value="1"/>
</dbReference>
<dbReference type="PANTHER" id="PTHR46825:SF15">
    <property type="entry name" value="BETA-LACTAMASE-RELATED DOMAIN-CONTAINING PROTEIN"/>
    <property type="match status" value="1"/>
</dbReference>
<protein>
    <submittedName>
        <fullName evidence="4">CubicO group peptidase, beta-lactamase class C family</fullName>
    </submittedName>
</protein>
<dbReference type="EMBL" id="FZNY01000002">
    <property type="protein sequence ID" value="SNR70421.1"/>
    <property type="molecule type" value="Genomic_DNA"/>
</dbReference>
<organism evidence="4 5">
    <name type="scientific">Dokdonia pacifica</name>
    <dbReference type="NCBI Taxonomy" id="1627892"/>
    <lineage>
        <taxon>Bacteria</taxon>
        <taxon>Pseudomonadati</taxon>
        <taxon>Bacteroidota</taxon>
        <taxon>Flavobacteriia</taxon>
        <taxon>Flavobacteriales</taxon>
        <taxon>Flavobacteriaceae</taxon>
        <taxon>Dokdonia</taxon>
    </lineage>
</organism>
<name>A0A238YI76_9FLAO</name>
<keyword evidence="5" id="KW-1185">Reference proteome</keyword>
<evidence type="ECO:0000259" key="3">
    <source>
        <dbReference type="Pfam" id="PF11954"/>
    </source>
</evidence>
<feature type="domain" description="Beta-lactamase-related" evidence="2">
    <location>
        <begin position="37"/>
        <end position="363"/>
    </location>
</feature>
<feature type="chain" id="PRO_5012963836" evidence="1">
    <location>
        <begin position="24"/>
        <end position="505"/>
    </location>
</feature>
<dbReference type="AlphaFoldDB" id="A0A238YI76"/>
<dbReference type="InterPro" id="IPR050491">
    <property type="entry name" value="AmpC-like"/>
</dbReference>
<reference evidence="4 5" key="1">
    <citation type="submission" date="2017-06" db="EMBL/GenBank/DDBJ databases">
        <authorList>
            <person name="Kim H.J."/>
            <person name="Triplett B.A."/>
        </authorList>
    </citation>
    <scope>NUCLEOTIDE SEQUENCE [LARGE SCALE GENOMIC DNA]</scope>
    <source>
        <strain evidence="4 5">DSM 25597</strain>
    </source>
</reference>
<dbReference type="Pfam" id="PF00144">
    <property type="entry name" value="Beta-lactamase"/>
    <property type="match status" value="1"/>
</dbReference>